<reference evidence="1 2" key="1">
    <citation type="submission" date="2024-11" db="EMBL/GenBank/DDBJ databases">
        <title>Chromosome-level genome assembly of the freshwater bivalve Anodonta woodiana.</title>
        <authorList>
            <person name="Chen X."/>
        </authorList>
    </citation>
    <scope>NUCLEOTIDE SEQUENCE [LARGE SCALE GENOMIC DNA]</scope>
    <source>
        <strain evidence="1">MN2024</strain>
        <tissue evidence="1">Gills</tissue>
    </source>
</reference>
<comment type="caution">
    <text evidence="1">The sequence shown here is derived from an EMBL/GenBank/DDBJ whole genome shotgun (WGS) entry which is preliminary data.</text>
</comment>
<accession>A0ABD3V6D7</accession>
<sequence length="250" mass="28178">MELEKDMQECPYGLYFSVKNCACEHAFGEDVSVINYCLPTLQLEVPRNQSVKFEALGFVMTRITLREIDGNPNNYFEFNGRNSFINIIRLSNTYQVPQMLLSFDIKVGTFDKRKAHQTVFTNHLGKACNNLPCQGSIQVLLVAQNRLRSIVITKAGKQISLETSISIGWNRVWFVYDGSFSRIFLVMTFEHIGRDFTLKDTAHDHTDVSGPLAPRESGLLVGRPSSDKSGSYFSGGLTNVSLLKTVSLYR</sequence>
<dbReference type="EMBL" id="JBJQND010000013">
    <property type="protein sequence ID" value="KAL3856168.1"/>
    <property type="molecule type" value="Genomic_DNA"/>
</dbReference>
<proteinExistence type="predicted"/>
<evidence type="ECO:0000313" key="1">
    <source>
        <dbReference type="EMBL" id="KAL3856168.1"/>
    </source>
</evidence>
<keyword evidence="2" id="KW-1185">Reference proteome</keyword>
<evidence type="ECO:0000313" key="2">
    <source>
        <dbReference type="Proteomes" id="UP001634394"/>
    </source>
</evidence>
<protein>
    <submittedName>
        <fullName evidence="1">Uncharacterized protein</fullName>
    </submittedName>
</protein>
<organism evidence="1 2">
    <name type="scientific">Sinanodonta woodiana</name>
    <name type="common">Chinese pond mussel</name>
    <name type="synonym">Anodonta woodiana</name>
    <dbReference type="NCBI Taxonomy" id="1069815"/>
    <lineage>
        <taxon>Eukaryota</taxon>
        <taxon>Metazoa</taxon>
        <taxon>Spiralia</taxon>
        <taxon>Lophotrochozoa</taxon>
        <taxon>Mollusca</taxon>
        <taxon>Bivalvia</taxon>
        <taxon>Autobranchia</taxon>
        <taxon>Heteroconchia</taxon>
        <taxon>Palaeoheterodonta</taxon>
        <taxon>Unionida</taxon>
        <taxon>Unionoidea</taxon>
        <taxon>Unionidae</taxon>
        <taxon>Unioninae</taxon>
        <taxon>Sinanodonta</taxon>
    </lineage>
</organism>
<dbReference type="AlphaFoldDB" id="A0ABD3V6D7"/>
<dbReference type="Proteomes" id="UP001634394">
    <property type="component" value="Unassembled WGS sequence"/>
</dbReference>
<name>A0ABD3V6D7_SINWO</name>
<gene>
    <name evidence="1" type="ORF">ACJMK2_010951</name>
</gene>